<dbReference type="InterPro" id="IPR033900">
    <property type="entry name" value="Gram_neg_porin_domain"/>
</dbReference>
<feature type="signal peptide" evidence="2">
    <location>
        <begin position="1"/>
        <end position="18"/>
    </location>
</feature>
<dbReference type="EMBL" id="UGQS01000002">
    <property type="protein sequence ID" value="STZ76804.1"/>
    <property type="molecule type" value="Genomic_DNA"/>
</dbReference>
<evidence type="ECO:0000256" key="2">
    <source>
        <dbReference type="SAM" id="SignalP"/>
    </source>
</evidence>
<feature type="chain" id="PRO_5016862974" evidence="2">
    <location>
        <begin position="19"/>
        <end position="106"/>
    </location>
</feature>
<keyword evidence="2" id="KW-0732">Signal</keyword>
<dbReference type="InterPro" id="IPR023614">
    <property type="entry name" value="Porin_dom_sf"/>
</dbReference>
<dbReference type="AlphaFoldDB" id="A0A378UHF5"/>
<evidence type="ECO:0000259" key="3">
    <source>
        <dbReference type="Pfam" id="PF13609"/>
    </source>
</evidence>
<reference evidence="4 5" key="1">
    <citation type="submission" date="2018-06" db="EMBL/GenBank/DDBJ databases">
        <authorList>
            <consortium name="Pathogen Informatics"/>
            <person name="Doyle S."/>
        </authorList>
    </citation>
    <scope>NUCLEOTIDE SEQUENCE [LARGE SCALE GENOMIC DNA]</scope>
    <source>
        <strain evidence="4 5">NCTC10295</strain>
    </source>
</reference>
<feature type="region of interest" description="Disordered" evidence="1">
    <location>
        <begin position="79"/>
        <end position="106"/>
    </location>
</feature>
<accession>A0A378UHF5</accession>
<dbReference type="GO" id="GO:0016020">
    <property type="term" value="C:membrane"/>
    <property type="evidence" value="ECO:0007669"/>
    <property type="project" value="InterPro"/>
</dbReference>
<evidence type="ECO:0000313" key="4">
    <source>
        <dbReference type="EMBL" id="STZ76804.1"/>
    </source>
</evidence>
<gene>
    <name evidence="4" type="primary">porB_2</name>
    <name evidence="4" type="ORF">NCTC10295_01588</name>
</gene>
<sequence>MKRTLWLLAAACAAPALADVQFYGTLKSGVETAQTRFGGRSASHSGVSDFGSHIGLRGSHPIGGGARAVWQLEQDAPVGARSSSGSLREQWRAQRDSGESFIGIER</sequence>
<proteinExistence type="predicted"/>
<organism evidence="4 5">
    <name type="scientific">Bergeriella denitrificans</name>
    <name type="common">Neisseria denitrificans</name>
    <dbReference type="NCBI Taxonomy" id="494"/>
    <lineage>
        <taxon>Bacteria</taxon>
        <taxon>Pseudomonadati</taxon>
        <taxon>Pseudomonadota</taxon>
        <taxon>Betaproteobacteria</taxon>
        <taxon>Neisseriales</taxon>
        <taxon>Neisseriaceae</taxon>
        <taxon>Bergeriella</taxon>
    </lineage>
</organism>
<evidence type="ECO:0000256" key="1">
    <source>
        <dbReference type="SAM" id="MobiDB-lite"/>
    </source>
</evidence>
<feature type="domain" description="Porin" evidence="3">
    <location>
        <begin position="8"/>
        <end position="104"/>
    </location>
</feature>
<dbReference type="Gene3D" id="2.40.160.10">
    <property type="entry name" value="Porin"/>
    <property type="match status" value="1"/>
</dbReference>
<protein>
    <submittedName>
        <fullName evidence="4">Porin</fullName>
    </submittedName>
</protein>
<feature type="compositionally biased region" description="Basic and acidic residues" evidence="1">
    <location>
        <begin position="89"/>
        <end position="106"/>
    </location>
</feature>
<dbReference type="GO" id="GO:0015288">
    <property type="term" value="F:porin activity"/>
    <property type="evidence" value="ECO:0007669"/>
    <property type="project" value="InterPro"/>
</dbReference>
<keyword evidence="5" id="KW-1185">Reference proteome</keyword>
<evidence type="ECO:0000313" key="5">
    <source>
        <dbReference type="Proteomes" id="UP000254651"/>
    </source>
</evidence>
<name>A0A378UHF5_BERDE</name>
<dbReference type="SUPFAM" id="SSF56935">
    <property type="entry name" value="Porins"/>
    <property type="match status" value="1"/>
</dbReference>
<dbReference type="Proteomes" id="UP000254651">
    <property type="component" value="Unassembled WGS sequence"/>
</dbReference>
<dbReference type="RefSeq" id="WP_066081328.1">
    <property type="nucleotide sequence ID" value="NZ_CP181246.1"/>
</dbReference>
<dbReference type="Pfam" id="PF13609">
    <property type="entry name" value="Porin_4"/>
    <property type="match status" value="1"/>
</dbReference>